<dbReference type="EMBL" id="QRKN01000001">
    <property type="protein sequence ID" value="RHI25835.1"/>
    <property type="molecule type" value="Genomic_DNA"/>
</dbReference>
<comment type="caution">
    <text evidence="1">The sequence shown here is derived from an EMBL/GenBank/DDBJ whole genome shotgun (WGS) entry which is preliminary data.</text>
</comment>
<evidence type="ECO:0000313" key="1">
    <source>
        <dbReference type="EMBL" id="RHI25835.1"/>
    </source>
</evidence>
<organism evidence="1 2">
    <name type="scientific">Agathobacter rectalis</name>
    <dbReference type="NCBI Taxonomy" id="39491"/>
    <lineage>
        <taxon>Bacteria</taxon>
        <taxon>Bacillati</taxon>
        <taxon>Bacillota</taxon>
        <taxon>Clostridia</taxon>
        <taxon>Lachnospirales</taxon>
        <taxon>Lachnospiraceae</taxon>
        <taxon>Agathobacter</taxon>
    </lineage>
</organism>
<dbReference type="RefSeq" id="WP_118257311.1">
    <property type="nucleotide sequence ID" value="NZ_QRKN01000001.1"/>
</dbReference>
<dbReference type="AlphaFoldDB" id="A0A414ZRH4"/>
<proteinExistence type="predicted"/>
<sequence>MSKLTDKIFLMRNMNDEELKNYIRTLTDNEKDLIVYSAVKMIICDEFDRAFQNLNRMEE</sequence>
<gene>
    <name evidence="1" type="ORF">DW172_03920</name>
</gene>
<protein>
    <submittedName>
        <fullName evidence="1">Uncharacterized protein</fullName>
    </submittedName>
</protein>
<accession>A0A414ZRH4</accession>
<name>A0A414ZRH4_9FIRM</name>
<reference evidence="1 2" key="1">
    <citation type="submission" date="2018-08" db="EMBL/GenBank/DDBJ databases">
        <title>A genome reference for cultivated species of the human gut microbiota.</title>
        <authorList>
            <person name="Zou Y."/>
            <person name="Xue W."/>
            <person name="Luo G."/>
        </authorList>
    </citation>
    <scope>NUCLEOTIDE SEQUENCE [LARGE SCALE GENOMIC DNA]</scope>
    <source>
        <strain evidence="1 2">AM16-11</strain>
    </source>
</reference>
<dbReference type="Proteomes" id="UP000285865">
    <property type="component" value="Unassembled WGS sequence"/>
</dbReference>
<evidence type="ECO:0000313" key="2">
    <source>
        <dbReference type="Proteomes" id="UP000285865"/>
    </source>
</evidence>